<accession>A0ABD5ZTF9</accession>
<keyword evidence="3 8" id="KW-0812">Transmembrane</keyword>
<evidence type="ECO:0000313" key="10">
    <source>
        <dbReference type="EMBL" id="MFC7253898.1"/>
    </source>
</evidence>
<protein>
    <submittedName>
        <fullName evidence="10">Site-2 protease family protein</fullName>
    </submittedName>
</protein>
<dbReference type="GeneID" id="96952187"/>
<evidence type="ECO:0000313" key="11">
    <source>
        <dbReference type="Proteomes" id="UP001596434"/>
    </source>
</evidence>
<dbReference type="InterPro" id="IPR008915">
    <property type="entry name" value="Peptidase_M50"/>
</dbReference>
<dbReference type="InterPro" id="IPR044838">
    <property type="entry name" value="EGY1-like"/>
</dbReference>
<name>A0ABD5ZTF9_9EURY</name>
<feature type="transmembrane region" description="Helical" evidence="8">
    <location>
        <begin position="151"/>
        <end position="168"/>
    </location>
</feature>
<evidence type="ECO:0000259" key="9">
    <source>
        <dbReference type="Pfam" id="PF02163"/>
    </source>
</evidence>
<feature type="transmembrane region" description="Helical" evidence="8">
    <location>
        <begin position="286"/>
        <end position="305"/>
    </location>
</feature>
<keyword evidence="2 10" id="KW-0645">Protease</keyword>
<feature type="transmembrane region" description="Helical" evidence="8">
    <location>
        <begin position="85"/>
        <end position="108"/>
    </location>
</feature>
<dbReference type="EMBL" id="JBHTAT010000001">
    <property type="protein sequence ID" value="MFC7253898.1"/>
    <property type="molecule type" value="Genomic_DNA"/>
</dbReference>
<evidence type="ECO:0000256" key="8">
    <source>
        <dbReference type="SAM" id="Phobius"/>
    </source>
</evidence>
<dbReference type="Pfam" id="PF02163">
    <property type="entry name" value="Peptidase_M50"/>
    <property type="match status" value="1"/>
</dbReference>
<dbReference type="PANTHER" id="PTHR31412:SF0">
    <property type="entry name" value="ZINC METALLOPROTEASE EGY1, CHLOROPLASTIC-RELATED"/>
    <property type="match status" value="1"/>
</dbReference>
<feature type="transmembrane region" description="Helical" evidence="8">
    <location>
        <begin position="344"/>
        <end position="364"/>
    </location>
</feature>
<feature type="transmembrane region" description="Helical" evidence="8">
    <location>
        <begin position="245"/>
        <end position="265"/>
    </location>
</feature>
<dbReference type="GO" id="GO:0006508">
    <property type="term" value="P:proteolysis"/>
    <property type="evidence" value="ECO:0007669"/>
    <property type="project" value="UniProtKB-KW"/>
</dbReference>
<reference evidence="10 11" key="1">
    <citation type="journal article" date="2019" name="Int. J. Syst. Evol. Microbiol.">
        <title>The Global Catalogue of Microorganisms (GCM) 10K type strain sequencing project: providing services to taxonomists for standard genome sequencing and annotation.</title>
        <authorList>
            <consortium name="The Broad Institute Genomics Platform"/>
            <consortium name="The Broad Institute Genome Sequencing Center for Infectious Disease"/>
            <person name="Wu L."/>
            <person name="Ma J."/>
        </authorList>
    </citation>
    <scope>NUCLEOTIDE SEQUENCE [LARGE SCALE GENOMIC DNA]</scope>
    <source>
        <strain evidence="10 11">GX21</strain>
    </source>
</reference>
<feature type="domain" description="Peptidase M50" evidence="9">
    <location>
        <begin position="123"/>
        <end position="282"/>
    </location>
</feature>
<proteinExistence type="predicted"/>
<dbReference type="Proteomes" id="UP001596434">
    <property type="component" value="Unassembled WGS sequence"/>
</dbReference>
<evidence type="ECO:0000256" key="5">
    <source>
        <dbReference type="ARBA" id="ARBA00022946"/>
    </source>
</evidence>
<organism evidence="10 11">
    <name type="scientific">Haloplanus litoreus</name>
    <dbReference type="NCBI Taxonomy" id="767515"/>
    <lineage>
        <taxon>Archaea</taxon>
        <taxon>Methanobacteriati</taxon>
        <taxon>Methanobacteriota</taxon>
        <taxon>Stenosarchaea group</taxon>
        <taxon>Halobacteria</taxon>
        <taxon>Halobacteriales</taxon>
        <taxon>Haloferacaceae</taxon>
        <taxon>Haloplanus</taxon>
    </lineage>
</organism>
<evidence type="ECO:0000256" key="6">
    <source>
        <dbReference type="ARBA" id="ARBA00022989"/>
    </source>
</evidence>
<comment type="caution">
    <text evidence="10">The sequence shown here is derived from an EMBL/GenBank/DDBJ whole genome shotgun (WGS) entry which is preliminary data.</text>
</comment>
<evidence type="ECO:0000256" key="4">
    <source>
        <dbReference type="ARBA" id="ARBA00022801"/>
    </source>
</evidence>
<evidence type="ECO:0000256" key="1">
    <source>
        <dbReference type="ARBA" id="ARBA00004141"/>
    </source>
</evidence>
<keyword evidence="5" id="KW-0809">Transit peptide</keyword>
<sequence>MAQPTVPGDLPDPGSLTEAFLVYEVEVADDGVRYYGEPAGPKESVLRTLAPLFRRRGYRVSIHYETGEHVLVATERSTSIDGVPWTHLALFVATVLTTLFAGSQWYGVDALADPLALGRAWPFALAVLGVLAIHELGHYALSRYHDVEATLPYFIPMPNVLGTLGAVIRMKDTIPSRRALFDIGVAGPLAGLAATVVVTAVGVSLPPVAVPESTLVARLELGYPLLVRGIATLLGESLRYGADEMVNPVVVGGWIGAFVTFLNLLPVGQLDGAHVTRALVGDHMASIQRLVPLGLFALAAYLLVFENGRGAQLWGFWGLLSLAVLRAGTATPIDETPVDRKRKVLGVVTLLLGVLCFAPMPIAFAG</sequence>
<dbReference type="PANTHER" id="PTHR31412">
    <property type="entry name" value="ZINC METALLOPROTEASE EGY1"/>
    <property type="match status" value="1"/>
</dbReference>
<keyword evidence="6 8" id="KW-1133">Transmembrane helix</keyword>
<keyword evidence="11" id="KW-1185">Reference proteome</keyword>
<dbReference type="CDD" id="cd06160">
    <property type="entry name" value="S2P-M50_like_2"/>
    <property type="match status" value="1"/>
</dbReference>
<dbReference type="AlphaFoldDB" id="A0ABD5ZTF9"/>
<dbReference type="GO" id="GO:0008233">
    <property type="term" value="F:peptidase activity"/>
    <property type="evidence" value="ECO:0007669"/>
    <property type="project" value="UniProtKB-KW"/>
</dbReference>
<dbReference type="GO" id="GO:0016020">
    <property type="term" value="C:membrane"/>
    <property type="evidence" value="ECO:0007669"/>
    <property type="project" value="UniProtKB-SubCell"/>
</dbReference>
<comment type="subcellular location">
    <subcellularLocation>
        <location evidence="1">Membrane</location>
        <topology evidence="1">Multi-pass membrane protein</topology>
    </subcellularLocation>
</comment>
<evidence type="ECO:0000256" key="3">
    <source>
        <dbReference type="ARBA" id="ARBA00022692"/>
    </source>
</evidence>
<feature type="transmembrane region" description="Helical" evidence="8">
    <location>
        <begin position="120"/>
        <end position="139"/>
    </location>
</feature>
<feature type="transmembrane region" description="Helical" evidence="8">
    <location>
        <begin position="180"/>
        <end position="205"/>
    </location>
</feature>
<evidence type="ECO:0000256" key="7">
    <source>
        <dbReference type="ARBA" id="ARBA00023136"/>
    </source>
</evidence>
<keyword evidence="4" id="KW-0378">Hydrolase</keyword>
<evidence type="ECO:0000256" key="2">
    <source>
        <dbReference type="ARBA" id="ARBA00022670"/>
    </source>
</evidence>
<dbReference type="RefSeq" id="WP_379702002.1">
    <property type="nucleotide sequence ID" value="NZ_JBHTAT010000001.1"/>
</dbReference>
<keyword evidence="7 8" id="KW-0472">Membrane</keyword>
<gene>
    <name evidence="10" type="ORF">ACFQKE_01010</name>
</gene>